<comment type="caution">
    <text evidence="2">The sequence shown here is derived from an EMBL/GenBank/DDBJ whole genome shotgun (WGS) entry which is preliminary data.</text>
</comment>
<feature type="region of interest" description="Disordered" evidence="1">
    <location>
        <begin position="161"/>
        <end position="185"/>
    </location>
</feature>
<dbReference type="AlphaFoldDB" id="A0A1Y2B870"/>
<dbReference type="InParanoid" id="A0A1Y2B870"/>
<feature type="compositionally biased region" description="Acidic residues" evidence="1">
    <location>
        <begin position="311"/>
        <end position="322"/>
    </location>
</feature>
<evidence type="ECO:0000256" key="1">
    <source>
        <dbReference type="SAM" id="MobiDB-lite"/>
    </source>
</evidence>
<reference evidence="2 3" key="1">
    <citation type="submission" date="2016-07" db="EMBL/GenBank/DDBJ databases">
        <title>Pervasive Adenine N6-methylation of Active Genes in Fungi.</title>
        <authorList>
            <consortium name="DOE Joint Genome Institute"/>
            <person name="Mondo S.J."/>
            <person name="Dannebaum R.O."/>
            <person name="Kuo R.C."/>
            <person name="Labutti K."/>
            <person name="Haridas S."/>
            <person name="Kuo A."/>
            <person name="Salamov A."/>
            <person name="Ahrendt S.R."/>
            <person name="Lipzen A."/>
            <person name="Sullivan W."/>
            <person name="Andreopoulos W.B."/>
            <person name="Clum A."/>
            <person name="Lindquist E."/>
            <person name="Daum C."/>
            <person name="Ramamoorthy G.K."/>
            <person name="Gryganskyi A."/>
            <person name="Culley D."/>
            <person name="Magnuson J.K."/>
            <person name="James T.Y."/>
            <person name="O'Malley M.A."/>
            <person name="Stajich J.E."/>
            <person name="Spatafora J.W."/>
            <person name="Visel A."/>
            <person name="Grigoriev I.V."/>
        </authorList>
    </citation>
    <scope>NUCLEOTIDE SEQUENCE [LARGE SCALE GENOMIC DNA]</scope>
    <source>
        <strain evidence="2 3">68-887.2</strain>
    </source>
</reference>
<dbReference type="OrthoDB" id="2596840at2759"/>
<evidence type="ECO:0000313" key="3">
    <source>
        <dbReference type="Proteomes" id="UP000193986"/>
    </source>
</evidence>
<accession>A0A1Y2B870</accession>
<dbReference type="Proteomes" id="UP000193986">
    <property type="component" value="Unassembled WGS sequence"/>
</dbReference>
<gene>
    <name evidence="2" type="ORF">BCR39DRAFT_103586</name>
</gene>
<feature type="region of interest" description="Disordered" evidence="1">
    <location>
        <begin position="310"/>
        <end position="333"/>
    </location>
</feature>
<evidence type="ECO:0000313" key="2">
    <source>
        <dbReference type="EMBL" id="ORY31038.1"/>
    </source>
</evidence>
<proteinExistence type="predicted"/>
<feature type="compositionally biased region" description="Polar residues" evidence="1">
    <location>
        <begin position="170"/>
        <end position="185"/>
    </location>
</feature>
<sequence>MPLHSVPIIIGTTIALVGSGYAFKKFIYDPHLAPLLEALLAAHSGNALPTPRHRRPSHSYESIPIRAQAVGATTARRDHQTNVRRRSAGRREALDVHELREPLISGRSTHPVIEETAVLLDEHNAMEGSPRRGKTADLIDLSLEDAEVREVVFNIPTPIESRAASPPPLATSSIQLSTPESMSKVSPSQASRSIHLPPEVPSTTFSFLSLSQASSPDTAGHQMPLSPIGRLLSINADRSAWEDDVISIHTSTSGYEDAEAYSPISGAMSPARLHASPRIEAVQELGLRFVSPEDLDGVAARRGALSVISMSDDEGWGADSDWDGARSEAEAAR</sequence>
<name>A0A1Y2B870_9TREE</name>
<protein>
    <submittedName>
        <fullName evidence="2">Uncharacterized protein</fullName>
    </submittedName>
</protein>
<dbReference type="EMBL" id="MCFC01000017">
    <property type="protein sequence ID" value="ORY31038.1"/>
    <property type="molecule type" value="Genomic_DNA"/>
</dbReference>
<organism evidence="2 3">
    <name type="scientific">Naematelia encephala</name>
    <dbReference type="NCBI Taxonomy" id="71784"/>
    <lineage>
        <taxon>Eukaryota</taxon>
        <taxon>Fungi</taxon>
        <taxon>Dikarya</taxon>
        <taxon>Basidiomycota</taxon>
        <taxon>Agaricomycotina</taxon>
        <taxon>Tremellomycetes</taxon>
        <taxon>Tremellales</taxon>
        <taxon>Naemateliaceae</taxon>
        <taxon>Naematelia</taxon>
    </lineage>
</organism>
<keyword evidence="3" id="KW-1185">Reference proteome</keyword>
<feature type="compositionally biased region" description="Basic and acidic residues" evidence="1">
    <location>
        <begin position="323"/>
        <end position="333"/>
    </location>
</feature>